<proteinExistence type="predicted"/>
<dbReference type="Pfam" id="PF06985">
    <property type="entry name" value="HET"/>
    <property type="match status" value="1"/>
</dbReference>
<gene>
    <name evidence="2" type="ORF">GTA08_BOTSDO06014</name>
</gene>
<dbReference type="PANTHER" id="PTHR24148:SF64">
    <property type="entry name" value="HETEROKARYON INCOMPATIBILITY DOMAIN-CONTAINING PROTEIN"/>
    <property type="match status" value="1"/>
</dbReference>
<evidence type="ECO:0000259" key="1">
    <source>
        <dbReference type="Pfam" id="PF06985"/>
    </source>
</evidence>
<dbReference type="PANTHER" id="PTHR24148">
    <property type="entry name" value="ANKYRIN REPEAT DOMAIN-CONTAINING PROTEIN 39 HOMOLOG-RELATED"/>
    <property type="match status" value="1"/>
</dbReference>
<keyword evidence="3" id="KW-1185">Reference proteome</keyword>
<comment type="caution">
    <text evidence="2">The sequence shown here is derived from an EMBL/GenBank/DDBJ whole genome shotgun (WGS) entry which is preliminary data.</text>
</comment>
<dbReference type="OrthoDB" id="2157530at2759"/>
<accession>A0A8H4ISR8</accession>
<protein>
    <recommendedName>
        <fullName evidence="1">Heterokaryon incompatibility domain-containing protein</fullName>
    </recommendedName>
</protein>
<dbReference type="Pfam" id="PF26639">
    <property type="entry name" value="Het-6_barrel"/>
    <property type="match status" value="1"/>
</dbReference>
<dbReference type="InterPro" id="IPR052895">
    <property type="entry name" value="HetReg/Transcr_Mod"/>
</dbReference>
<name>A0A8H4ISR8_9PEZI</name>
<evidence type="ECO:0000313" key="2">
    <source>
        <dbReference type="EMBL" id="KAF4306950.1"/>
    </source>
</evidence>
<dbReference type="Proteomes" id="UP000572817">
    <property type="component" value="Unassembled WGS sequence"/>
</dbReference>
<dbReference type="InterPro" id="IPR010730">
    <property type="entry name" value="HET"/>
</dbReference>
<dbReference type="AlphaFoldDB" id="A0A8H4ISR8"/>
<organism evidence="2 3">
    <name type="scientific">Botryosphaeria dothidea</name>
    <dbReference type="NCBI Taxonomy" id="55169"/>
    <lineage>
        <taxon>Eukaryota</taxon>
        <taxon>Fungi</taxon>
        <taxon>Dikarya</taxon>
        <taxon>Ascomycota</taxon>
        <taxon>Pezizomycotina</taxon>
        <taxon>Dothideomycetes</taxon>
        <taxon>Dothideomycetes incertae sedis</taxon>
        <taxon>Botryosphaeriales</taxon>
        <taxon>Botryosphaeriaceae</taxon>
        <taxon>Botryosphaeria</taxon>
    </lineage>
</organism>
<feature type="domain" description="Heterokaryon incompatibility" evidence="1">
    <location>
        <begin position="65"/>
        <end position="227"/>
    </location>
</feature>
<evidence type="ECO:0000313" key="3">
    <source>
        <dbReference type="Proteomes" id="UP000572817"/>
    </source>
</evidence>
<dbReference type="EMBL" id="WWBZ02000033">
    <property type="protein sequence ID" value="KAF4306950.1"/>
    <property type="molecule type" value="Genomic_DNA"/>
</dbReference>
<sequence length="705" mass="79297">MQHCNDAFMGKISGYNAQRRRPPYKHAPLSSPTSIRLLTLHPATPTAPGIHCTLHEADLASPPAFEALSYTWALDRAPRTGRARTIVCNGRALAAQRNLCAALRQLRRRGRGLPLWVDAVCIDQGSADEKSVQVNLMGAIYRATRTVVVWLGSATRPMRAALRDADGIFAGEWFAAQAAVARRVGERTDDLSLWRIALIDKFAVGPLLALAWFLDRGWFGRVWTVQECVLARRIVYFVGDRRVPLEDLVRSSEKIELRSTSLEDMFAYSVKQMLRGPRFLLNAREEVRSAGKCTFEAAITENRGRKATDPRDKVFACLAYSSNRLSANYKKTVQQVYAECAAELLRSETGLFVLSPVGQVRHERLLQGYFVRKEWEDIVPNAGLVAGLPSWVPDLSARTVPATLRSLIERPFTACLDQDPSFTIDTSLSVLTLKAAFLRTITNVGESFNFGPFPPGGIYNFQPIWEYLRLPIKLGPVYGPTEESTLSAFWKTLIAGDTAIRTGDGKVVEVNEQRFIEWFVRMAEDGGDLSPADMCRHILRLDERHMWMRTSPRKVWDESKVPRTGLAKDLRRNDVHKFDAVRDFLEALDVPTYGLQRAIRERHETLAQEKRQTDEADPLFRNLFEGYHVDRRLFVADETYLGLAPWTAQKGDIVMVGAGVYVPYVFRPSERAAGGWELIGEAYCHGAMLGEVSEGNLEFKMIDVV</sequence>
<reference evidence="2" key="1">
    <citation type="submission" date="2020-04" db="EMBL/GenBank/DDBJ databases">
        <title>Genome Assembly and Annotation of Botryosphaeria dothidea sdau 11-99, a Latent Pathogen of Apple Fruit Ring Rot in China.</title>
        <authorList>
            <person name="Yu C."/>
            <person name="Diao Y."/>
            <person name="Lu Q."/>
            <person name="Zhao J."/>
            <person name="Cui S."/>
            <person name="Peng C."/>
            <person name="He B."/>
            <person name="Liu H."/>
        </authorList>
    </citation>
    <scope>NUCLEOTIDE SEQUENCE [LARGE SCALE GENOMIC DNA]</scope>
    <source>
        <strain evidence="2">Sdau11-99</strain>
    </source>
</reference>